<dbReference type="Proteomes" id="UP001180845">
    <property type="component" value="Unassembled WGS sequence"/>
</dbReference>
<dbReference type="InterPro" id="IPR032466">
    <property type="entry name" value="Metal_Hydrolase"/>
</dbReference>
<evidence type="ECO:0000313" key="3">
    <source>
        <dbReference type="EMBL" id="MDR7302923.1"/>
    </source>
</evidence>
<dbReference type="PANTHER" id="PTHR21240:SF28">
    <property type="entry name" value="ISO-OROTATE DECARBOXYLASE (EUROFUNG)"/>
    <property type="match status" value="1"/>
</dbReference>
<dbReference type="CDD" id="cd01292">
    <property type="entry name" value="metallo-dependent_hydrolases"/>
    <property type="match status" value="1"/>
</dbReference>
<evidence type="ECO:0000256" key="1">
    <source>
        <dbReference type="ARBA" id="ARBA00023239"/>
    </source>
</evidence>
<dbReference type="InterPro" id="IPR032465">
    <property type="entry name" value="ACMSD"/>
</dbReference>
<dbReference type="EMBL" id="JAVDXW010000001">
    <property type="protein sequence ID" value="MDR7302923.1"/>
    <property type="molecule type" value="Genomic_DNA"/>
</dbReference>
<reference evidence="3" key="1">
    <citation type="submission" date="2023-07" db="EMBL/GenBank/DDBJ databases">
        <title>Sequencing the genomes of 1000 actinobacteria strains.</title>
        <authorList>
            <person name="Klenk H.-P."/>
        </authorList>
    </citation>
    <scope>NUCLEOTIDE SEQUENCE</scope>
    <source>
        <strain evidence="3">DSM 45977</strain>
    </source>
</reference>
<dbReference type="GO" id="GO:0016787">
    <property type="term" value="F:hydrolase activity"/>
    <property type="evidence" value="ECO:0007669"/>
    <property type="project" value="UniProtKB-KW"/>
</dbReference>
<protein>
    <submittedName>
        <fullName evidence="3">TIM-barrel fold metal-dependent hydrolase</fullName>
    </submittedName>
</protein>
<keyword evidence="1" id="KW-0456">Lyase</keyword>
<proteinExistence type="predicted"/>
<dbReference type="Pfam" id="PF04909">
    <property type="entry name" value="Amidohydro_2"/>
    <property type="match status" value="1"/>
</dbReference>
<dbReference type="RefSeq" id="WP_310274863.1">
    <property type="nucleotide sequence ID" value="NZ_JAVDXW010000001.1"/>
</dbReference>
<evidence type="ECO:0000259" key="2">
    <source>
        <dbReference type="Pfam" id="PF04909"/>
    </source>
</evidence>
<evidence type="ECO:0000313" key="4">
    <source>
        <dbReference type="Proteomes" id="UP001180845"/>
    </source>
</evidence>
<keyword evidence="3" id="KW-0378">Hydrolase</keyword>
<comment type="caution">
    <text evidence="3">The sequence shown here is derived from an EMBL/GenBank/DDBJ whole genome shotgun (WGS) entry which is preliminary data.</text>
</comment>
<dbReference type="Gene3D" id="3.20.20.140">
    <property type="entry name" value="Metal-dependent hydrolases"/>
    <property type="match status" value="1"/>
</dbReference>
<feature type="domain" description="Amidohydrolase-related" evidence="2">
    <location>
        <begin position="25"/>
        <end position="300"/>
    </location>
</feature>
<sequence length="308" mass="33954">MEPDTPSHDEEIRPWLSKLGLPGLVDIHTHFLPERVLHKVWAYFDAAGTHYGLDWPVQYRYDEPTRLRVLADLGVEAFAPLVYPHKSGMAEWLTEWAVDFGRDTDGAVPTATMYPESGVAAYLGRALRAGVRCVKAHVQVGEFDPRDPLLDEAWGLLAEAAVPVVVHCGHGPLRGQHTGLDVFGEVLARHPNLVAVLAHAGMPEYGVALDLVERYPKVHLDTTMVGVGFTERIAPLPKDWSARLVPVADRVVLGSDYPNIPYPYAEQLAAIGGWAAADDRLGRNFLRAVLYDTPARLLGLEHSEGARR</sequence>
<name>A0AAE4CQQ4_9ACTN</name>
<dbReference type="GO" id="GO:0016831">
    <property type="term" value="F:carboxy-lyase activity"/>
    <property type="evidence" value="ECO:0007669"/>
    <property type="project" value="InterPro"/>
</dbReference>
<dbReference type="PANTHER" id="PTHR21240">
    <property type="entry name" value="2-AMINO-3-CARBOXYLMUCONATE-6-SEMIALDEHYDE DECARBOXYLASE"/>
    <property type="match status" value="1"/>
</dbReference>
<gene>
    <name evidence="3" type="ORF">JOF55_003104</name>
</gene>
<dbReference type="GO" id="GO:0005737">
    <property type="term" value="C:cytoplasm"/>
    <property type="evidence" value="ECO:0007669"/>
    <property type="project" value="TreeGrafter"/>
</dbReference>
<organism evidence="3 4">
    <name type="scientific">Haloactinomyces albus</name>
    <dbReference type="NCBI Taxonomy" id="1352928"/>
    <lineage>
        <taxon>Bacteria</taxon>
        <taxon>Bacillati</taxon>
        <taxon>Actinomycetota</taxon>
        <taxon>Actinomycetes</taxon>
        <taxon>Actinopolysporales</taxon>
        <taxon>Actinopolysporaceae</taxon>
        <taxon>Haloactinomyces</taxon>
    </lineage>
</organism>
<dbReference type="GO" id="GO:0019748">
    <property type="term" value="P:secondary metabolic process"/>
    <property type="evidence" value="ECO:0007669"/>
    <property type="project" value="TreeGrafter"/>
</dbReference>
<accession>A0AAE4CQQ4</accession>
<keyword evidence="4" id="KW-1185">Reference proteome</keyword>
<dbReference type="AlphaFoldDB" id="A0AAE4CQQ4"/>
<dbReference type="SUPFAM" id="SSF51556">
    <property type="entry name" value="Metallo-dependent hydrolases"/>
    <property type="match status" value="1"/>
</dbReference>
<dbReference type="InterPro" id="IPR006680">
    <property type="entry name" value="Amidohydro-rel"/>
</dbReference>